<evidence type="ECO:0000313" key="1">
    <source>
        <dbReference type="EMBL" id="MXU94444.1"/>
    </source>
</evidence>
<dbReference type="AlphaFoldDB" id="A0A6B0UY22"/>
<accession>A0A6B0UY22</accession>
<name>A0A6B0UY22_IXORI</name>
<protein>
    <submittedName>
        <fullName evidence="1">Putative secreted protein</fullName>
    </submittedName>
</protein>
<organism evidence="1">
    <name type="scientific">Ixodes ricinus</name>
    <name type="common">Common tick</name>
    <name type="synonym">Acarus ricinus</name>
    <dbReference type="NCBI Taxonomy" id="34613"/>
    <lineage>
        <taxon>Eukaryota</taxon>
        <taxon>Metazoa</taxon>
        <taxon>Ecdysozoa</taxon>
        <taxon>Arthropoda</taxon>
        <taxon>Chelicerata</taxon>
        <taxon>Arachnida</taxon>
        <taxon>Acari</taxon>
        <taxon>Parasitiformes</taxon>
        <taxon>Ixodida</taxon>
        <taxon>Ixodoidea</taxon>
        <taxon>Ixodidae</taxon>
        <taxon>Ixodinae</taxon>
        <taxon>Ixodes</taxon>
    </lineage>
</organism>
<proteinExistence type="predicted"/>
<reference evidence="1" key="1">
    <citation type="submission" date="2019-12" db="EMBL/GenBank/DDBJ databases">
        <title>An insight into the sialome of adult female Ixodes ricinus ticks feeding for 6 days.</title>
        <authorList>
            <person name="Perner J."/>
            <person name="Ribeiro J.M.C."/>
        </authorList>
    </citation>
    <scope>NUCLEOTIDE SEQUENCE</scope>
    <source>
        <strain evidence="1">Semi-engorged</strain>
        <tissue evidence="1">Salivary glands</tissue>
    </source>
</reference>
<dbReference type="EMBL" id="GIFC01012361">
    <property type="protein sequence ID" value="MXU94444.1"/>
    <property type="molecule type" value="Transcribed_RNA"/>
</dbReference>
<sequence>MLPRAQKCLLLTCSYLVWASLRLVIKNALVYTFIYFPRLIHSTPLICIRQRAYSTESSFTAWKDHVRKKASASPCSRCHVFVRHRGRGLPLTHRDTGFAETAEMVVSSVSKAAHDDRWRQSPLPIQRGKPRGSVRAVVLTTQMLSAPRTLDFRGVIPQSDGLI</sequence>